<evidence type="ECO:0000313" key="1">
    <source>
        <dbReference type="EMBL" id="GME26060.1"/>
    </source>
</evidence>
<comment type="caution">
    <text evidence="1">The sequence shown here is derived from an EMBL/GenBank/DDBJ whole genome shotgun (WGS) entry which is preliminary data.</text>
</comment>
<dbReference type="Proteomes" id="UP001165186">
    <property type="component" value="Unassembled WGS sequence"/>
</dbReference>
<gene>
    <name evidence="1" type="primary">g8306</name>
    <name evidence="1" type="ORF">NpPPO83_00008306</name>
</gene>
<protein>
    <submittedName>
        <fullName evidence="1">Benzoate 4-monooxygenase cytochrome protein</fullName>
    </submittedName>
</protein>
<dbReference type="EMBL" id="BSXG01000025">
    <property type="protein sequence ID" value="GME26060.1"/>
    <property type="molecule type" value="Genomic_DNA"/>
</dbReference>
<proteinExistence type="predicted"/>
<name>A0ACB5RZS2_9PEZI</name>
<keyword evidence="2" id="KW-1185">Reference proteome</keyword>
<reference evidence="1" key="1">
    <citation type="submission" date="2024-09" db="EMBL/GenBank/DDBJ databases">
        <title>Draft Genome Sequences of Neofusicoccum parvum.</title>
        <authorList>
            <person name="Ashida A."/>
            <person name="Camagna M."/>
            <person name="Tanaka A."/>
            <person name="Takemoto D."/>
        </authorList>
    </citation>
    <scope>NUCLEOTIDE SEQUENCE</scope>
    <source>
        <strain evidence="1">PPO83</strain>
    </source>
</reference>
<accession>A0ACB5RZS2</accession>
<sequence>MTAVAGPVAAAGVAGALSHALFFRRVDVDTRPFALLGVFGGAHVALAWALCRGNASSTRPAHAAALLLEAAFLAALCASLLTYRAFLHPLRHFPGPFGARLSKFWAVRQTLRSGLRWYLVDAALHGRYGDYVRTGPRELSITDPGALGPILGFASKTLKAPFYDSLEDSVSTTTNKDLHRRRRRLWDTSMKQLLATYHPQLDKFTDLLLDRLARTAGEPVVVNDLATYYSYDVMTQLAFSEPRGFLDGSAPASERQMLADLQQGIDAIGLLQHVPWVLGILMKLATTFPTPMSAFNGWAAKALAKRMKMQTPAPDLMSHLIASTSPTDAAGQHLLFTDSRVIITAGADTTSTALATIFLKLLFHPRWIPLVRAECSPLLSASPSAFSPAVSYPVLDAVIAETLRLHPPVLFGSPRVTPPQGLKIPGTDVFVPGGTVVYVPGWQVQRDGRNFADPEQFVPERWMGGSKGEMVGNRGAWLVFLMGENNCPGKSLAMMEIRSVVARTLHEFDISLPPGEDLVEDAFFAQIKDRFVAGVPKQKVVFTRRQK</sequence>
<organism evidence="1 2">
    <name type="scientific">Neofusicoccum parvum</name>
    <dbReference type="NCBI Taxonomy" id="310453"/>
    <lineage>
        <taxon>Eukaryota</taxon>
        <taxon>Fungi</taxon>
        <taxon>Dikarya</taxon>
        <taxon>Ascomycota</taxon>
        <taxon>Pezizomycotina</taxon>
        <taxon>Dothideomycetes</taxon>
        <taxon>Dothideomycetes incertae sedis</taxon>
        <taxon>Botryosphaeriales</taxon>
        <taxon>Botryosphaeriaceae</taxon>
        <taxon>Neofusicoccum</taxon>
    </lineage>
</organism>
<evidence type="ECO:0000313" key="2">
    <source>
        <dbReference type="Proteomes" id="UP001165186"/>
    </source>
</evidence>